<sequence length="159" mass="18683">MTEADENNFYRLIAFLVDVSPNNCEALGPAEEHWFHNLREIRNEIVHKAEVKSITDNNFSKYWQKLEGVVVGIASKVDNDYKLQVTSEVEYLLSRQILSDDKLKVCTVLHEWWSKMCCEMEKSQQEYHEQFEKRLQSIEGSIETSDGNLQEMRGDFMKK</sequence>
<keyword evidence="2" id="KW-1185">Reference proteome</keyword>
<dbReference type="OrthoDB" id="604226at2759"/>
<evidence type="ECO:0008006" key="3">
    <source>
        <dbReference type="Google" id="ProtNLM"/>
    </source>
</evidence>
<name>A0A8S3QWT1_MYTED</name>
<accession>A0A8S3QWT1</accession>
<dbReference type="EMBL" id="CAJPWZ010000739">
    <property type="protein sequence ID" value="CAG2200260.1"/>
    <property type="molecule type" value="Genomic_DNA"/>
</dbReference>
<evidence type="ECO:0000313" key="1">
    <source>
        <dbReference type="EMBL" id="CAG2200260.1"/>
    </source>
</evidence>
<dbReference type="Proteomes" id="UP000683360">
    <property type="component" value="Unassembled WGS sequence"/>
</dbReference>
<evidence type="ECO:0000313" key="2">
    <source>
        <dbReference type="Proteomes" id="UP000683360"/>
    </source>
</evidence>
<organism evidence="1 2">
    <name type="scientific">Mytilus edulis</name>
    <name type="common">Blue mussel</name>
    <dbReference type="NCBI Taxonomy" id="6550"/>
    <lineage>
        <taxon>Eukaryota</taxon>
        <taxon>Metazoa</taxon>
        <taxon>Spiralia</taxon>
        <taxon>Lophotrochozoa</taxon>
        <taxon>Mollusca</taxon>
        <taxon>Bivalvia</taxon>
        <taxon>Autobranchia</taxon>
        <taxon>Pteriomorphia</taxon>
        <taxon>Mytilida</taxon>
        <taxon>Mytiloidea</taxon>
        <taxon>Mytilidae</taxon>
        <taxon>Mytilinae</taxon>
        <taxon>Mytilus</taxon>
    </lineage>
</organism>
<reference evidence="1" key="1">
    <citation type="submission" date="2021-03" db="EMBL/GenBank/DDBJ databases">
        <authorList>
            <person name="Bekaert M."/>
        </authorList>
    </citation>
    <scope>NUCLEOTIDE SEQUENCE</scope>
</reference>
<proteinExistence type="predicted"/>
<dbReference type="AlphaFoldDB" id="A0A8S3QWT1"/>
<protein>
    <recommendedName>
        <fullName evidence="3">DZIP3-like HEPN domain-containing protein</fullName>
    </recommendedName>
</protein>
<gene>
    <name evidence="1" type="ORF">MEDL_14920</name>
</gene>
<comment type="caution">
    <text evidence="1">The sequence shown here is derived from an EMBL/GenBank/DDBJ whole genome shotgun (WGS) entry which is preliminary data.</text>
</comment>